<accession>A0A0N4ZTY0</accession>
<keyword evidence="4" id="KW-1185">Reference proteome</keyword>
<feature type="domain" description="Fork-head" evidence="3">
    <location>
        <begin position="36"/>
        <end position="116"/>
    </location>
</feature>
<evidence type="ECO:0000313" key="4">
    <source>
        <dbReference type="Proteomes" id="UP000038045"/>
    </source>
</evidence>
<dbReference type="GO" id="GO:0005634">
    <property type="term" value="C:nucleus"/>
    <property type="evidence" value="ECO:0007669"/>
    <property type="project" value="UniProtKB-SubCell"/>
</dbReference>
<reference evidence="5" key="1">
    <citation type="submission" date="2017-02" db="UniProtKB">
        <authorList>
            <consortium name="WormBaseParasite"/>
        </authorList>
    </citation>
    <scope>IDENTIFICATION</scope>
</reference>
<evidence type="ECO:0000313" key="5">
    <source>
        <dbReference type="WBParaSite" id="PTRK_0001204500.1"/>
    </source>
</evidence>
<dbReference type="Gene3D" id="1.10.10.10">
    <property type="entry name" value="Winged helix-like DNA-binding domain superfamily/Winged helix DNA-binding domain"/>
    <property type="match status" value="1"/>
</dbReference>
<protein>
    <submittedName>
        <fullName evidence="5">Fork-head domain-containing protein</fullName>
    </submittedName>
</protein>
<dbReference type="STRING" id="131310.A0A0N4ZTY0"/>
<dbReference type="WBParaSite" id="PTRK_0001204500.1">
    <property type="protein sequence ID" value="PTRK_0001204500.1"/>
    <property type="gene ID" value="PTRK_0001204500"/>
</dbReference>
<dbReference type="InterPro" id="IPR036388">
    <property type="entry name" value="WH-like_DNA-bd_sf"/>
</dbReference>
<dbReference type="InterPro" id="IPR036390">
    <property type="entry name" value="WH_DNA-bd_sf"/>
</dbReference>
<dbReference type="Pfam" id="PF00250">
    <property type="entry name" value="Forkhead"/>
    <property type="match status" value="1"/>
</dbReference>
<dbReference type="Proteomes" id="UP000038045">
    <property type="component" value="Unplaced"/>
</dbReference>
<dbReference type="AlphaFoldDB" id="A0A0N4ZTY0"/>
<evidence type="ECO:0000259" key="3">
    <source>
        <dbReference type="PROSITE" id="PS50039"/>
    </source>
</evidence>
<organism evidence="4 5">
    <name type="scientific">Parastrongyloides trichosuri</name>
    <name type="common">Possum-specific nematode worm</name>
    <dbReference type="NCBI Taxonomy" id="131310"/>
    <lineage>
        <taxon>Eukaryota</taxon>
        <taxon>Metazoa</taxon>
        <taxon>Ecdysozoa</taxon>
        <taxon>Nematoda</taxon>
        <taxon>Chromadorea</taxon>
        <taxon>Rhabditida</taxon>
        <taxon>Tylenchina</taxon>
        <taxon>Panagrolaimomorpha</taxon>
        <taxon>Strongyloidoidea</taxon>
        <taxon>Strongyloididae</taxon>
        <taxon>Parastrongyloides</taxon>
    </lineage>
</organism>
<keyword evidence="1 2" id="KW-0238">DNA-binding</keyword>
<dbReference type="InterPro" id="IPR001766">
    <property type="entry name" value="Fork_head_dom"/>
</dbReference>
<name>A0A0N4ZTY0_PARTI</name>
<comment type="subcellular location">
    <subcellularLocation>
        <location evidence="2">Nucleus</location>
    </subcellularLocation>
</comment>
<keyword evidence="2" id="KW-0539">Nucleus</keyword>
<dbReference type="SUPFAM" id="SSF46785">
    <property type="entry name" value="Winged helix' DNA-binding domain"/>
    <property type="match status" value="1"/>
</dbReference>
<dbReference type="SMART" id="SM00339">
    <property type="entry name" value="FH"/>
    <property type="match status" value="1"/>
</dbReference>
<proteinExistence type="predicted"/>
<feature type="DNA-binding region" description="Fork-head" evidence="2">
    <location>
        <begin position="36"/>
        <end position="116"/>
    </location>
</feature>
<dbReference type="GO" id="GO:0003700">
    <property type="term" value="F:DNA-binding transcription factor activity"/>
    <property type="evidence" value="ECO:0007669"/>
    <property type="project" value="InterPro"/>
</dbReference>
<dbReference type="GO" id="GO:0043565">
    <property type="term" value="F:sequence-specific DNA binding"/>
    <property type="evidence" value="ECO:0007669"/>
    <property type="project" value="InterPro"/>
</dbReference>
<evidence type="ECO:0000256" key="2">
    <source>
        <dbReference type="PROSITE-ProRule" id="PRU00089"/>
    </source>
</evidence>
<dbReference type="PROSITE" id="PS50039">
    <property type="entry name" value="FORK_HEAD_3"/>
    <property type="match status" value="1"/>
</dbReference>
<sequence length="384" mass="46904">MDNDDEITTFVDEDNEEGGEIRKLMKRNYRDLRISNKRIPFPIMIGLILVNSSTKALPTHEFYDIICNHFKNYNIDNKKNDWKNLVRHNLSRKPLFEKLGEIRVNNARRKNIVWGLRKLSYVNVVLAKAYSYAVSNYKYILEEMINPNDFSKFFNGKMLFVPKFCHTYKNCNETPIEQHYKTFYKNELKQTEKYTKIYLDFPNHVYEVYKKALQTLQGNRREKFQRKKLSLTSIDVYSNIKFPVKKDNTDINTFKYIQNEENNTVNLFHNNYIYENNNIYDNVNNESFYNVNIPLDNGQYNKTYSYINYNYIYYENYTQQYQYEFYNTESNERCYYDNNSYYNQQYENQNYSYYNNETFFNDIWYPINDNYSNQQNINVQYYQI</sequence>
<evidence type="ECO:0000256" key="1">
    <source>
        <dbReference type="ARBA" id="ARBA00023125"/>
    </source>
</evidence>